<sequence length="58" mass="6605">MSTPTLDDETTTTEIQDFYERVGLGSMQARAQFDAFRPVEPRLMFEVVTTTTSQPFVD</sequence>
<evidence type="ECO:0000313" key="1">
    <source>
        <dbReference type="EMBL" id="KAE8763223.1"/>
    </source>
</evidence>
<comment type="caution">
    <text evidence="1">The sequence shown here is derived from an EMBL/GenBank/DDBJ whole genome shotgun (WGS) entry which is preliminary data.</text>
</comment>
<dbReference type="RefSeq" id="WP_155524132.1">
    <property type="nucleotide sequence ID" value="NZ_VUKF01000021.1"/>
</dbReference>
<accession>A0A7J5UMR0</accession>
<name>A0A7J5UMR0_9MICO</name>
<organism evidence="1 2">
    <name type="scientific">Georgenia thermotolerans</name>
    <dbReference type="NCBI Taxonomy" id="527326"/>
    <lineage>
        <taxon>Bacteria</taxon>
        <taxon>Bacillati</taxon>
        <taxon>Actinomycetota</taxon>
        <taxon>Actinomycetes</taxon>
        <taxon>Micrococcales</taxon>
        <taxon>Bogoriellaceae</taxon>
        <taxon>Georgenia</taxon>
    </lineage>
</organism>
<proteinExistence type="predicted"/>
<dbReference type="AlphaFoldDB" id="A0A7J5UMR0"/>
<evidence type="ECO:0000313" key="2">
    <source>
        <dbReference type="Proteomes" id="UP000451860"/>
    </source>
</evidence>
<reference evidence="1 2" key="1">
    <citation type="submission" date="2019-10" db="EMBL/GenBank/DDBJ databases">
        <title>Georgenia wutianyii sp. nov. and Georgenia yuyongxinii sp. nov. isolated from plateau pika (Ochotona curzoniae) in the Qinghai-Tibet plateau of China.</title>
        <authorList>
            <person name="Tian Z."/>
        </authorList>
    </citation>
    <scope>NUCLEOTIDE SEQUENCE [LARGE SCALE GENOMIC DNA]</scope>
    <source>
        <strain evidence="1 2">DSM 21501</strain>
    </source>
</reference>
<keyword evidence="2" id="KW-1185">Reference proteome</keyword>
<dbReference type="Proteomes" id="UP000451860">
    <property type="component" value="Unassembled WGS sequence"/>
</dbReference>
<dbReference type="EMBL" id="WHJE01000087">
    <property type="protein sequence ID" value="KAE8763223.1"/>
    <property type="molecule type" value="Genomic_DNA"/>
</dbReference>
<protein>
    <submittedName>
        <fullName evidence="1">Uncharacterized protein</fullName>
    </submittedName>
</protein>
<gene>
    <name evidence="1" type="ORF">GB883_15355</name>
</gene>